<organism evidence="4 5">
    <name type="scientific">Eubacterium callanderi</name>
    <dbReference type="NCBI Taxonomy" id="53442"/>
    <lineage>
        <taxon>Bacteria</taxon>
        <taxon>Bacillati</taxon>
        <taxon>Bacillota</taxon>
        <taxon>Clostridia</taxon>
        <taxon>Eubacteriales</taxon>
        <taxon>Eubacteriaceae</taxon>
        <taxon>Eubacterium</taxon>
    </lineage>
</organism>
<sequence length="1040" mass="114417">MKLNKWKRALGLFLVLLLLAGSLPLSALAEEMPEGLHQLDKVGDTYAASSRQTEATENAGTTEERPDGPYDPEVIDVIYRGGEPSLTQDEAGNYLIRDVGDLNTLRMDLAKHVDYSNTTVIMTNDIDAGGLTPYPVHRLYSDGSNSTMDTTEYVYVFDGTFNGMGHTIKNYTDSTSGLFDVIGPNAQIGNLHMVVDQRISEAAGSLNIVQPPDNKMRRRIGTLANGTLGAYVTRCSAEGEVSLSMDKTTESTAVGMVAYTSGSGYLGSVTKAEEALSEDCWSRVNYKNLNSYDAFGLSLLSPSKNKNCYYAGALSGIGSDSSQITPFNPYRENTDCYYDSSILGLDKISSAGTGERTAAMKKKATFKNWDFDKVWTIEEGKSYPTLNRENTKLKNRVVLELEVQLEPVVLNYDKLDLSGGKMPVIRTNVSGIAIKNVEGAPYNLKVDYDAVKNGAEYVGVLGDHAEGVARFKNADAIRISYDNNEEVDYLLPTNLYNRTGYLSNQDKKSGYKALKAWGSLSIKTDPAVLTDERKAELSQKVTEACDILLQDEKFFGSEGPSAEKSYDPYMVFDLIRSGSSIVDESFYDEYYKNIILKKYEGYRDTGVTSGFITTDTSKDVMLITAMGYDPRNVAGYDLVDIITDENLYNDNKAYMATATRALAYGCYDFSNDNGYELSKVIHAMAEQKTDATGVIQASDANDVNDMWSMSIQPMFQYYDPNAQPGDEYYDVKVRVDNEIIPRFQRSQTYLGSFWGSFLLEFTDPDYGHADLQNAWTNAQTNICMGMAGINAFDPRFVVGKVTVYDNIINRVDFENKVGDISLTSGIGPEQIIRGVTALKRAEEGKTGIYDCRDVKGTAYVKNLIDSMDTNDKEAVGAVWSAYQALSDGKKASMNQEDVKKLTDAVNGQGKALLQTQLEKANALKETGYTEETWKPFKEIRDSASAVYANPNATDTECLAAYASLKNAMDALEMSFILGDVNGDGEVKANDAQMALLAANDKIPLTETQKAAADVDKSGDVKSNDAQQILLFTNGKIKEFK</sequence>
<comment type="caution">
    <text evidence="4">The sequence shown here is derived from an EMBL/GenBank/DDBJ whole genome shotgun (WGS) entry which is preliminary data.</text>
</comment>
<proteinExistence type="predicted"/>
<dbReference type="InterPro" id="IPR016134">
    <property type="entry name" value="Dockerin_dom"/>
</dbReference>
<feature type="signal peptide" evidence="2">
    <location>
        <begin position="1"/>
        <end position="29"/>
    </location>
</feature>
<gene>
    <name evidence="4" type="ORF">H0N91_11100</name>
</gene>
<dbReference type="Gene3D" id="1.10.1330.10">
    <property type="entry name" value="Dockerin domain"/>
    <property type="match status" value="1"/>
</dbReference>
<protein>
    <recommendedName>
        <fullName evidence="3">Dockerin domain-containing protein</fullName>
    </recommendedName>
</protein>
<dbReference type="Proteomes" id="UP000586254">
    <property type="component" value="Unassembled WGS sequence"/>
</dbReference>
<dbReference type="RefSeq" id="WP_180493472.1">
    <property type="nucleotide sequence ID" value="NZ_JACCKS010000011.1"/>
</dbReference>
<feature type="region of interest" description="Disordered" evidence="1">
    <location>
        <begin position="48"/>
        <end position="71"/>
    </location>
</feature>
<dbReference type="GO" id="GO:0000272">
    <property type="term" value="P:polysaccharide catabolic process"/>
    <property type="evidence" value="ECO:0007669"/>
    <property type="project" value="InterPro"/>
</dbReference>
<dbReference type="AlphaFoldDB" id="A0A853JQ60"/>
<accession>A0A853JQ60</accession>
<evidence type="ECO:0000259" key="3">
    <source>
        <dbReference type="PROSITE" id="PS51766"/>
    </source>
</evidence>
<dbReference type="InterPro" id="IPR002105">
    <property type="entry name" value="Dockerin_1_rpt"/>
</dbReference>
<dbReference type="Gene3D" id="2.160.20.110">
    <property type="match status" value="1"/>
</dbReference>
<dbReference type="Gene3D" id="1.20.1270.70">
    <property type="entry name" value="Designed single chain three-helix bundle"/>
    <property type="match status" value="1"/>
</dbReference>
<evidence type="ECO:0000256" key="1">
    <source>
        <dbReference type="SAM" id="MobiDB-lite"/>
    </source>
</evidence>
<reference evidence="4 5" key="1">
    <citation type="submission" date="2020-07" db="EMBL/GenBank/DDBJ databases">
        <title>Organ Donor 1.</title>
        <authorList>
            <person name="Marsh A.J."/>
            <person name="Azcarate-Peril M.A."/>
        </authorList>
    </citation>
    <scope>NUCLEOTIDE SEQUENCE [LARGE SCALE GENOMIC DNA]</scope>
    <source>
        <strain evidence="4 5">AMC0717</strain>
    </source>
</reference>
<evidence type="ECO:0000313" key="4">
    <source>
        <dbReference type="EMBL" id="NZA38662.1"/>
    </source>
</evidence>
<dbReference type="GO" id="GO:0004553">
    <property type="term" value="F:hydrolase activity, hydrolyzing O-glycosyl compounds"/>
    <property type="evidence" value="ECO:0007669"/>
    <property type="project" value="InterPro"/>
</dbReference>
<keyword evidence="2" id="KW-0732">Signal</keyword>
<dbReference type="SUPFAM" id="SSF63446">
    <property type="entry name" value="Type I dockerin domain"/>
    <property type="match status" value="1"/>
</dbReference>
<dbReference type="CDD" id="cd14256">
    <property type="entry name" value="Dockerin_I"/>
    <property type="match status" value="1"/>
</dbReference>
<dbReference type="EMBL" id="JACCKS010000011">
    <property type="protein sequence ID" value="NZA38662.1"/>
    <property type="molecule type" value="Genomic_DNA"/>
</dbReference>
<dbReference type="Pfam" id="PF00404">
    <property type="entry name" value="Dockerin_1"/>
    <property type="match status" value="1"/>
</dbReference>
<feature type="domain" description="Dockerin" evidence="3">
    <location>
        <begin position="973"/>
        <end position="1040"/>
    </location>
</feature>
<evidence type="ECO:0000313" key="5">
    <source>
        <dbReference type="Proteomes" id="UP000586254"/>
    </source>
</evidence>
<dbReference type="InterPro" id="IPR036439">
    <property type="entry name" value="Dockerin_dom_sf"/>
</dbReference>
<dbReference type="PROSITE" id="PS51766">
    <property type="entry name" value="DOCKERIN"/>
    <property type="match status" value="1"/>
</dbReference>
<name>A0A853JQ60_9FIRM</name>
<feature type="chain" id="PRO_5032542340" description="Dockerin domain-containing protein" evidence="2">
    <location>
        <begin position="30"/>
        <end position="1040"/>
    </location>
</feature>
<evidence type="ECO:0000256" key="2">
    <source>
        <dbReference type="SAM" id="SignalP"/>
    </source>
</evidence>